<evidence type="ECO:0000256" key="2">
    <source>
        <dbReference type="ARBA" id="ARBA00023186"/>
    </source>
</evidence>
<dbReference type="OrthoDB" id="287587at2"/>
<name>A0A5C0AUS5_9BURK</name>
<sequence length="177" mass="20156">MREDPDHFTLLGLPAKFALDRTRLDAAWREAQAQVHPDRFAVGSPAERRVAMQWASRVNEAYRVLRSPLERARYLCERAGQDLQVETNTAMAPGFLMQQMEWREALDDARASREMAPLDALADDLSATRKQLSEDIVTLLDEAGDHAAASARVREWMFIEKFSDEIDTARDRLADSH</sequence>
<accession>A0A5C0AUS5</accession>
<evidence type="ECO:0000256" key="1">
    <source>
        <dbReference type="ARBA" id="ARBA00010476"/>
    </source>
</evidence>
<organism evidence="6 7">
    <name type="scientific">Pigmentiphaga aceris</name>
    <dbReference type="NCBI Taxonomy" id="1940612"/>
    <lineage>
        <taxon>Bacteria</taxon>
        <taxon>Pseudomonadati</taxon>
        <taxon>Pseudomonadota</taxon>
        <taxon>Betaproteobacteria</taxon>
        <taxon>Burkholderiales</taxon>
        <taxon>Alcaligenaceae</taxon>
        <taxon>Pigmentiphaga</taxon>
    </lineage>
</organism>
<dbReference type="SUPFAM" id="SSF47144">
    <property type="entry name" value="HSC20 (HSCB), C-terminal oligomerisation domain"/>
    <property type="match status" value="1"/>
</dbReference>
<dbReference type="PANTHER" id="PTHR14021:SF15">
    <property type="entry name" value="IRON-SULFUR CLUSTER CO-CHAPERONE PROTEIN HSCB"/>
    <property type="match status" value="1"/>
</dbReference>
<comment type="similarity">
    <text evidence="1 4">Belongs to the HscB family.</text>
</comment>
<dbReference type="Gene3D" id="1.20.1280.20">
    <property type="entry name" value="HscB, C-terminal domain"/>
    <property type="match status" value="1"/>
</dbReference>
<comment type="subunit">
    <text evidence="4">Interacts with HscA and stimulates its ATPase activity.</text>
</comment>
<dbReference type="GO" id="GO:0001671">
    <property type="term" value="F:ATPase activator activity"/>
    <property type="evidence" value="ECO:0007669"/>
    <property type="project" value="InterPro"/>
</dbReference>
<dbReference type="Proteomes" id="UP000325161">
    <property type="component" value="Chromosome"/>
</dbReference>
<dbReference type="SUPFAM" id="SSF46565">
    <property type="entry name" value="Chaperone J-domain"/>
    <property type="match status" value="1"/>
</dbReference>
<feature type="domain" description="J" evidence="5">
    <location>
        <begin position="6"/>
        <end position="80"/>
    </location>
</feature>
<keyword evidence="2 4" id="KW-0143">Chaperone</keyword>
<dbReference type="EMBL" id="CP043046">
    <property type="protein sequence ID" value="QEI05915.1"/>
    <property type="molecule type" value="Genomic_DNA"/>
</dbReference>
<evidence type="ECO:0000259" key="5">
    <source>
        <dbReference type="PROSITE" id="PS50076"/>
    </source>
</evidence>
<dbReference type="InterPro" id="IPR009073">
    <property type="entry name" value="HscB_oligo_C"/>
</dbReference>
<dbReference type="GO" id="GO:1990230">
    <property type="term" value="C:iron-sulfur cluster transfer complex"/>
    <property type="evidence" value="ECO:0007669"/>
    <property type="project" value="TreeGrafter"/>
</dbReference>
<dbReference type="AlphaFoldDB" id="A0A5C0AUS5"/>
<dbReference type="CDD" id="cd06257">
    <property type="entry name" value="DnaJ"/>
    <property type="match status" value="1"/>
</dbReference>
<reference evidence="6 7" key="1">
    <citation type="submission" date="2019-08" db="EMBL/GenBank/DDBJ databases">
        <title>Amphibian skin-associated Pigmentiphaga: genome sequence and occurrence across geography and hosts.</title>
        <authorList>
            <person name="Bletz M.C."/>
            <person name="Bunk B."/>
            <person name="Sproeer C."/>
            <person name="Biwer P."/>
            <person name="Reiter S."/>
            <person name="Rabemananjara F.C.E."/>
            <person name="Schulz S."/>
            <person name="Overmann J."/>
            <person name="Vences M."/>
        </authorList>
    </citation>
    <scope>NUCLEOTIDE SEQUENCE [LARGE SCALE GENOMIC DNA]</scope>
    <source>
        <strain evidence="6 7">Mada1488</strain>
    </source>
</reference>
<keyword evidence="7" id="KW-1185">Reference proteome</keyword>
<dbReference type="SMART" id="SM00271">
    <property type="entry name" value="DnaJ"/>
    <property type="match status" value="1"/>
</dbReference>
<dbReference type="InterPro" id="IPR004640">
    <property type="entry name" value="HscB"/>
</dbReference>
<dbReference type="HAMAP" id="MF_00682">
    <property type="entry name" value="HscB"/>
    <property type="match status" value="1"/>
</dbReference>
<dbReference type="PROSITE" id="PS50076">
    <property type="entry name" value="DNAJ_2"/>
    <property type="match status" value="1"/>
</dbReference>
<dbReference type="InterPro" id="IPR036386">
    <property type="entry name" value="HscB_C_sf"/>
</dbReference>
<dbReference type="NCBIfam" id="TIGR00714">
    <property type="entry name" value="hscB"/>
    <property type="match status" value="1"/>
</dbReference>
<dbReference type="GO" id="GO:0051259">
    <property type="term" value="P:protein complex oligomerization"/>
    <property type="evidence" value="ECO:0007669"/>
    <property type="project" value="InterPro"/>
</dbReference>
<dbReference type="Pfam" id="PF07743">
    <property type="entry name" value="HSCB_C"/>
    <property type="match status" value="1"/>
</dbReference>
<evidence type="ECO:0000313" key="7">
    <source>
        <dbReference type="Proteomes" id="UP000325161"/>
    </source>
</evidence>
<evidence type="ECO:0000256" key="4">
    <source>
        <dbReference type="HAMAP-Rule" id="MF_00682"/>
    </source>
</evidence>
<dbReference type="InterPro" id="IPR036869">
    <property type="entry name" value="J_dom_sf"/>
</dbReference>
<comment type="function">
    <text evidence="3 4">Co-chaperone involved in the maturation of iron-sulfur cluster-containing proteins. Seems to help targeting proteins to be folded toward HscA.</text>
</comment>
<dbReference type="NCBIfam" id="NF002935">
    <property type="entry name" value="PRK03578.1"/>
    <property type="match status" value="1"/>
</dbReference>
<dbReference type="RefSeq" id="WP_148814298.1">
    <property type="nucleotide sequence ID" value="NZ_CP043046.1"/>
</dbReference>
<dbReference type="PANTHER" id="PTHR14021">
    <property type="entry name" value="IRON-SULFUR CLUSTER CO-CHAPERONE PROTEIN HSCB"/>
    <property type="match status" value="1"/>
</dbReference>
<dbReference type="GO" id="GO:0044571">
    <property type="term" value="P:[2Fe-2S] cluster assembly"/>
    <property type="evidence" value="ECO:0007669"/>
    <property type="project" value="InterPro"/>
</dbReference>
<protein>
    <recommendedName>
        <fullName evidence="4">Co-chaperone protein HscB homolog</fullName>
    </recommendedName>
</protein>
<dbReference type="InterPro" id="IPR001623">
    <property type="entry name" value="DnaJ_domain"/>
</dbReference>
<dbReference type="GO" id="GO:0051087">
    <property type="term" value="F:protein-folding chaperone binding"/>
    <property type="evidence" value="ECO:0007669"/>
    <property type="project" value="InterPro"/>
</dbReference>
<evidence type="ECO:0000313" key="6">
    <source>
        <dbReference type="EMBL" id="QEI05915.1"/>
    </source>
</evidence>
<dbReference type="KEGG" id="pacr:FXN63_08715"/>
<gene>
    <name evidence="4 6" type="primary">hscB</name>
    <name evidence="6" type="ORF">FXN63_08715</name>
</gene>
<dbReference type="Gene3D" id="1.10.287.110">
    <property type="entry name" value="DnaJ domain"/>
    <property type="match status" value="1"/>
</dbReference>
<dbReference type="GO" id="GO:0006457">
    <property type="term" value="P:protein folding"/>
    <property type="evidence" value="ECO:0007669"/>
    <property type="project" value="UniProtKB-UniRule"/>
</dbReference>
<evidence type="ECO:0000256" key="3">
    <source>
        <dbReference type="ARBA" id="ARBA00025596"/>
    </source>
</evidence>
<proteinExistence type="inferred from homology"/>